<evidence type="ECO:0000256" key="9">
    <source>
        <dbReference type="ARBA" id="ARBA00023136"/>
    </source>
</evidence>
<keyword evidence="4 13" id="KW-0808">Transferase</keyword>
<keyword evidence="11 13" id="KW-0961">Cell wall biogenesis/degradation</keyword>
<comment type="caution">
    <text evidence="15">The sequence shown here is derived from an EMBL/GenBank/DDBJ whole genome shotgun (WGS) entry which is preliminary data.</text>
</comment>
<keyword evidence="6 13" id="KW-0735">Signal-anchor</keyword>
<evidence type="ECO:0000256" key="6">
    <source>
        <dbReference type="ARBA" id="ARBA00022968"/>
    </source>
</evidence>
<comment type="similarity">
    <text evidence="2 13">Belongs to the glycosyltransferase 43 family.</text>
</comment>
<keyword evidence="5 13" id="KW-0812">Transmembrane</keyword>
<evidence type="ECO:0000256" key="8">
    <source>
        <dbReference type="ARBA" id="ARBA00023034"/>
    </source>
</evidence>
<dbReference type="GO" id="GO:0000139">
    <property type="term" value="C:Golgi membrane"/>
    <property type="evidence" value="ECO:0007669"/>
    <property type="project" value="UniProtKB-SubCell"/>
</dbReference>
<keyword evidence="16" id="KW-1185">Reference proteome</keyword>
<dbReference type="PANTHER" id="PTHR10896">
    <property type="entry name" value="GALACTOSYLGALACTOSYLXYLOSYLPROTEIN 3-BETA-GLUCURONOSYLTRANSFERASE BETA-1,3-GLUCURONYLTRANSFERASE"/>
    <property type="match status" value="1"/>
</dbReference>
<evidence type="ECO:0000256" key="3">
    <source>
        <dbReference type="ARBA" id="ARBA00022676"/>
    </source>
</evidence>
<evidence type="ECO:0000256" key="10">
    <source>
        <dbReference type="ARBA" id="ARBA00023180"/>
    </source>
</evidence>
<organism evidence="15 16">
    <name type="scientific">Digitaria exilis</name>
    <dbReference type="NCBI Taxonomy" id="1010633"/>
    <lineage>
        <taxon>Eukaryota</taxon>
        <taxon>Viridiplantae</taxon>
        <taxon>Streptophyta</taxon>
        <taxon>Embryophyta</taxon>
        <taxon>Tracheophyta</taxon>
        <taxon>Spermatophyta</taxon>
        <taxon>Magnoliopsida</taxon>
        <taxon>Liliopsida</taxon>
        <taxon>Poales</taxon>
        <taxon>Poaceae</taxon>
        <taxon>PACMAD clade</taxon>
        <taxon>Panicoideae</taxon>
        <taxon>Panicodae</taxon>
        <taxon>Paniceae</taxon>
        <taxon>Anthephorinae</taxon>
        <taxon>Digitaria</taxon>
    </lineage>
</organism>
<sequence length="334" mass="36620">MEPAEKSKRIQPWIQAALHFSLCFAIGALTALAPLAATGAPSAANIRASFLGRPFDNAQRALAAAPPVPDLGLLLIVTATRPDAGMAQDASLARLAHTLRHVAPPLLWIVVGAENRTATARAVKVLRGTGVMFRHLTYDASNFTGDEVDHQRNVALSHIERHRLIGVVHFADASNVYDLRFFQELRQTRGFAAWPVATISSAERRITVERPACNLTQVTGWYSKDSSTKETSDTGASNRNSSSEPQKINMYGIGFRTSLLWDSGRSLTRRNSSAGATQDFIQIVQLATKDENKLTSDCSESQIMLWHLEMPRFTLIPEGQETQKASVCHCDKRG</sequence>
<evidence type="ECO:0000256" key="11">
    <source>
        <dbReference type="ARBA" id="ARBA00023316"/>
    </source>
</evidence>
<evidence type="ECO:0000256" key="14">
    <source>
        <dbReference type="SAM" id="MobiDB-lite"/>
    </source>
</evidence>
<protein>
    <recommendedName>
        <fullName evidence="13">Glycosyltransferases</fullName>
        <ecNumber evidence="13">2.4.-.-</ecNumber>
    </recommendedName>
</protein>
<dbReference type="GO" id="GO:0009834">
    <property type="term" value="P:plant-type secondary cell wall biogenesis"/>
    <property type="evidence" value="ECO:0007669"/>
    <property type="project" value="TreeGrafter"/>
</dbReference>
<dbReference type="PANTHER" id="PTHR10896:SF32">
    <property type="entry name" value="GLUCURONOSYLTRANSFERASE OS01G0157700-RELATED"/>
    <property type="match status" value="1"/>
</dbReference>
<evidence type="ECO:0000256" key="7">
    <source>
        <dbReference type="ARBA" id="ARBA00022989"/>
    </source>
</evidence>
<dbReference type="GO" id="GO:0071555">
    <property type="term" value="P:cell wall organization"/>
    <property type="evidence" value="ECO:0007669"/>
    <property type="project" value="UniProtKB-KW"/>
</dbReference>
<feature type="transmembrane region" description="Helical" evidence="13">
    <location>
        <begin position="12"/>
        <end position="37"/>
    </location>
</feature>
<dbReference type="InterPro" id="IPR005027">
    <property type="entry name" value="Glyco_trans_43"/>
</dbReference>
<feature type="site" description="Interaction with galactose moiety of substrate glycoprotein" evidence="12">
    <location>
        <position position="209"/>
    </location>
</feature>
<reference evidence="15" key="1">
    <citation type="submission" date="2020-07" db="EMBL/GenBank/DDBJ databases">
        <title>Genome sequence and genetic diversity analysis of an under-domesticated orphan crop, white fonio (Digitaria exilis).</title>
        <authorList>
            <person name="Bennetzen J.L."/>
            <person name="Chen S."/>
            <person name="Ma X."/>
            <person name="Wang X."/>
            <person name="Yssel A.E.J."/>
            <person name="Chaluvadi S.R."/>
            <person name="Johnson M."/>
            <person name="Gangashetty P."/>
            <person name="Hamidou F."/>
            <person name="Sanogo M.D."/>
            <person name="Zwaenepoel A."/>
            <person name="Wallace J."/>
            <person name="Van De Peer Y."/>
            <person name="Van Deynze A."/>
        </authorList>
    </citation>
    <scope>NUCLEOTIDE SEQUENCE</scope>
    <source>
        <tissue evidence="15">Leaves</tissue>
    </source>
</reference>
<evidence type="ECO:0000313" key="15">
    <source>
        <dbReference type="EMBL" id="KAF8704920.1"/>
    </source>
</evidence>
<evidence type="ECO:0000256" key="5">
    <source>
        <dbReference type="ARBA" id="ARBA00022692"/>
    </source>
</evidence>
<dbReference type="Gene3D" id="3.90.550.10">
    <property type="entry name" value="Spore Coat Polysaccharide Biosynthesis Protein SpsA, Chain A"/>
    <property type="match status" value="1"/>
</dbReference>
<evidence type="ECO:0000256" key="1">
    <source>
        <dbReference type="ARBA" id="ARBA00004323"/>
    </source>
</evidence>
<dbReference type="GO" id="GO:0042285">
    <property type="term" value="F:xylosyltransferase activity"/>
    <property type="evidence" value="ECO:0007669"/>
    <property type="project" value="TreeGrafter"/>
</dbReference>
<evidence type="ECO:0000256" key="4">
    <source>
        <dbReference type="ARBA" id="ARBA00022679"/>
    </source>
</evidence>
<name>A0A835BQQ4_9POAL</name>
<evidence type="ECO:0000256" key="13">
    <source>
        <dbReference type="RuleBase" id="RU363127"/>
    </source>
</evidence>
<evidence type="ECO:0000256" key="2">
    <source>
        <dbReference type="ARBA" id="ARBA00007706"/>
    </source>
</evidence>
<dbReference type="GO" id="GO:0015018">
    <property type="term" value="F:galactosylgalactosylxylosylprotein 3-beta-glucuronosyltransferase activity"/>
    <property type="evidence" value="ECO:0007669"/>
    <property type="project" value="InterPro"/>
</dbReference>
<dbReference type="Pfam" id="PF03360">
    <property type="entry name" value="Glyco_transf_43"/>
    <property type="match status" value="1"/>
</dbReference>
<dbReference type="SUPFAM" id="SSF53448">
    <property type="entry name" value="Nucleotide-diphospho-sugar transferases"/>
    <property type="match status" value="1"/>
</dbReference>
<dbReference type="OrthoDB" id="675023at2759"/>
<dbReference type="GO" id="GO:0010417">
    <property type="term" value="P:glucuronoxylan biosynthetic process"/>
    <property type="evidence" value="ECO:0007669"/>
    <property type="project" value="TreeGrafter"/>
</dbReference>
<keyword evidence="8 13" id="KW-0333">Golgi apparatus</keyword>
<feature type="compositionally biased region" description="Polar residues" evidence="14">
    <location>
        <begin position="235"/>
        <end position="246"/>
    </location>
</feature>
<keyword evidence="7 13" id="KW-1133">Transmembrane helix</keyword>
<dbReference type="Proteomes" id="UP000636709">
    <property type="component" value="Unassembled WGS sequence"/>
</dbReference>
<dbReference type="AlphaFoldDB" id="A0A835BQQ4"/>
<dbReference type="EC" id="2.4.-.-" evidence="13"/>
<feature type="region of interest" description="Disordered" evidence="14">
    <location>
        <begin position="224"/>
        <end position="247"/>
    </location>
</feature>
<evidence type="ECO:0000313" key="16">
    <source>
        <dbReference type="Proteomes" id="UP000636709"/>
    </source>
</evidence>
<keyword evidence="9 13" id="KW-0472">Membrane</keyword>
<dbReference type="EMBL" id="JACEFO010001770">
    <property type="protein sequence ID" value="KAF8704920.1"/>
    <property type="molecule type" value="Genomic_DNA"/>
</dbReference>
<keyword evidence="10" id="KW-0325">Glycoprotein</keyword>
<keyword evidence="3" id="KW-0328">Glycosyltransferase</keyword>
<comment type="subcellular location">
    <subcellularLocation>
        <location evidence="1 13">Golgi apparatus membrane</location>
        <topology evidence="1 13">Single-pass type II membrane protein</topology>
    </subcellularLocation>
</comment>
<dbReference type="InterPro" id="IPR029044">
    <property type="entry name" value="Nucleotide-diphossugar_trans"/>
</dbReference>
<proteinExistence type="inferred from homology"/>
<evidence type="ECO:0000256" key="12">
    <source>
        <dbReference type="PIRSR" id="PIRSR605027-4"/>
    </source>
</evidence>
<comment type="function">
    <text evidence="13">Involved in the synthesis of glucuronoxylan hemicellulose in secondary cell walls.</text>
</comment>
<accession>A0A835BQQ4</accession>
<gene>
    <name evidence="15" type="ORF">HU200_031164</name>
</gene>